<dbReference type="EMBL" id="JACIJO010000005">
    <property type="protein sequence ID" value="MBB6328743.1"/>
    <property type="molecule type" value="Genomic_DNA"/>
</dbReference>
<dbReference type="SMART" id="SM00228">
    <property type="entry name" value="PDZ"/>
    <property type="match status" value="1"/>
</dbReference>
<gene>
    <name evidence="2" type="ORF">FHS59_004402</name>
</gene>
<accession>A0A841MP28</accession>
<dbReference type="RefSeq" id="WP_184498138.1">
    <property type="nucleotide sequence ID" value="NZ_JACIJO010000005.1"/>
</dbReference>
<dbReference type="InterPro" id="IPR041489">
    <property type="entry name" value="PDZ_6"/>
</dbReference>
<dbReference type="Proteomes" id="UP000588604">
    <property type="component" value="Unassembled WGS sequence"/>
</dbReference>
<dbReference type="AlphaFoldDB" id="A0A841MP28"/>
<dbReference type="SUPFAM" id="SSF52096">
    <property type="entry name" value="ClpP/crotonase"/>
    <property type="match status" value="1"/>
</dbReference>
<dbReference type="Gene3D" id="3.90.226.10">
    <property type="entry name" value="2-enoyl-CoA Hydratase, Chain A, domain 1"/>
    <property type="match status" value="1"/>
</dbReference>
<keyword evidence="3" id="KW-1185">Reference proteome</keyword>
<dbReference type="SUPFAM" id="SSF50156">
    <property type="entry name" value="PDZ domain-like"/>
    <property type="match status" value="1"/>
</dbReference>
<keyword evidence="2" id="KW-0378">Hydrolase</keyword>
<dbReference type="InterPro" id="IPR005151">
    <property type="entry name" value="Tail-specific_protease"/>
</dbReference>
<organism evidence="2 3">
    <name type="scientific">Algoriphagus iocasae</name>
    <dbReference type="NCBI Taxonomy" id="1836499"/>
    <lineage>
        <taxon>Bacteria</taxon>
        <taxon>Pseudomonadati</taxon>
        <taxon>Bacteroidota</taxon>
        <taxon>Cytophagia</taxon>
        <taxon>Cytophagales</taxon>
        <taxon>Cyclobacteriaceae</taxon>
        <taxon>Algoriphagus</taxon>
    </lineage>
</organism>
<evidence type="ECO:0000313" key="3">
    <source>
        <dbReference type="Proteomes" id="UP000588604"/>
    </source>
</evidence>
<dbReference type="SMART" id="SM00245">
    <property type="entry name" value="TSPc"/>
    <property type="match status" value="1"/>
</dbReference>
<proteinExistence type="predicted"/>
<dbReference type="PANTHER" id="PTHR32060">
    <property type="entry name" value="TAIL-SPECIFIC PROTEASE"/>
    <property type="match status" value="1"/>
</dbReference>
<dbReference type="GO" id="GO:0007165">
    <property type="term" value="P:signal transduction"/>
    <property type="evidence" value="ECO:0007669"/>
    <property type="project" value="TreeGrafter"/>
</dbReference>
<evidence type="ECO:0000313" key="2">
    <source>
        <dbReference type="EMBL" id="MBB6328743.1"/>
    </source>
</evidence>
<dbReference type="GO" id="GO:0030288">
    <property type="term" value="C:outer membrane-bounded periplasmic space"/>
    <property type="evidence" value="ECO:0007669"/>
    <property type="project" value="TreeGrafter"/>
</dbReference>
<dbReference type="CDD" id="cd07561">
    <property type="entry name" value="Peptidase_S41_CPP_like"/>
    <property type="match status" value="1"/>
</dbReference>
<protein>
    <submittedName>
        <fullName evidence="2">C-terminal processing protease CtpA/Prc</fullName>
    </submittedName>
</protein>
<comment type="caution">
    <text evidence="2">The sequence shown here is derived from an EMBL/GenBank/DDBJ whole genome shotgun (WGS) entry which is preliminary data.</text>
</comment>
<feature type="domain" description="PDZ" evidence="1">
    <location>
        <begin position="124"/>
        <end position="179"/>
    </location>
</feature>
<dbReference type="InterPro" id="IPR001478">
    <property type="entry name" value="PDZ"/>
</dbReference>
<dbReference type="GO" id="GO:0006508">
    <property type="term" value="P:proteolysis"/>
    <property type="evidence" value="ECO:0007669"/>
    <property type="project" value="UniProtKB-KW"/>
</dbReference>
<dbReference type="GO" id="GO:0008236">
    <property type="term" value="F:serine-type peptidase activity"/>
    <property type="evidence" value="ECO:0007669"/>
    <property type="project" value="InterPro"/>
</dbReference>
<dbReference type="InterPro" id="IPR041613">
    <property type="entry name" value="Pept_S41_N"/>
</dbReference>
<dbReference type="Pfam" id="PF03572">
    <property type="entry name" value="Peptidase_S41"/>
    <property type="match status" value="1"/>
</dbReference>
<dbReference type="GO" id="GO:0004175">
    <property type="term" value="F:endopeptidase activity"/>
    <property type="evidence" value="ECO:0007669"/>
    <property type="project" value="TreeGrafter"/>
</dbReference>
<dbReference type="InterPro" id="IPR036034">
    <property type="entry name" value="PDZ_sf"/>
</dbReference>
<evidence type="ECO:0000259" key="1">
    <source>
        <dbReference type="PROSITE" id="PS50106"/>
    </source>
</evidence>
<dbReference type="Gene3D" id="3.30.750.170">
    <property type="match status" value="1"/>
</dbReference>
<dbReference type="Pfam" id="PF17820">
    <property type="entry name" value="PDZ_6"/>
    <property type="match status" value="1"/>
</dbReference>
<name>A0A841MP28_9BACT</name>
<dbReference type="PROSITE" id="PS50106">
    <property type="entry name" value="PDZ"/>
    <property type="match status" value="1"/>
</dbReference>
<dbReference type="InterPro" id="IPR029045">
    <property type="entry name" value="ClpP/crotonase-like_dom_sf"/>
</dbReference>
<dbReference type="Pfam" id="PF18294">
    <property type="entry name" value="Pept_S41_N"/>
    <property type="match status" value="1"/>
</dbReference>
<keyword evidence="2" id="KW-0645">Protease</keyword>
<sequence>MKSTKLLKTTLLLSLIVFGWSCKDKDDTDPIVEPSSEIAINNWILDVMDEVYYWLDDLGTPIADDSDPEDYFEALLNRPTDRFSVIYPDYQELINNLNGITLEAGYEFQLYLESQGSTNVIAEISYVKKGSPAESAGLVRGDIITHINSTRITTENYRDLLSEIESQHSVTYLSLNPTSQVYEQQPPITLETVQLSENPNFIDTVYTIDGQKIGYFMYNFFAPGPGGSTTTYDDQTDEIFAKFKSENINHLILDFRYNGGGYVSSAINLASLIAPSVTTADIFSKTKYNSFLMQEIPELRDVKTGFKAKTQNLGPILEGNKVYILTSSRTASASELIINGLKPYMDVVLIGDVTYGKNVGSIPFEDTENEENPYGILPIVSQSFNSLDQSDYTTGFVPNISKKESSERLRPLGDVTELLLRTALEQITGTPSSGRFKTLDRKDIGSTLDRKIRSGVMIEQQIIK</sequence>
<dbReference type="PANTHER" id="PTHR32060:SF30">
    <property type="entry name" value="CARBOXY-TERMINAL PROCESSING PROTEASE CTPA"/>
    <property type="match status" value="1"/>
</dbReference>
<reference evidence="2 3" key="1">
    <citation type="submission" date="2020-08" db="EMBL/GenBank/DDBJ databases">
        <title>Genomic Encyclopedia of Type Strains, Phase IV (KMG-IV): sequencing the most valuable type-strain genomes for metagenomic binning, comparative biology and taxonomic classification.</title>
        <authorList>
            <person name="Goeker M."/>
        </authorList>
    </citation>
    <scope>NUCLEOTIDE SEQUENCE [LARGE SCALE GENOMIC DNA]</scope>
    <source>
        <strain evidence="2 3">DSM 102044</strain>
    </source>
</reference>
<dbReference type="Gene3D" id="2.30.42.10">
    <property type="match status" value="1"/>
</dbReference>